<name>A0A1R3IWC2_9ROSI</name>
<gene>
    <name evidence="1" type="ORF">COLO4_20909</name>
</gene>
<evidence type="ECO:0000313" key="1">
    <source>
        <dbReference type="EMBL" id="OMO86830.1"/>
    </source>
</evidence>
<proteinExistence type="predicted"/>
<dbReference type="EMBL" id="AWUE01017506">
    <property type="protein sequence ID" value="OMO86830.1"/>
    <property type="molecule type" value="Genomic_DNA"/>
</dbReference>
<dbReference type="Proteomes" id="UP000187203">
    <property type="component" value="Unassembled WGS sequence"/>
</dbReference>
<reference evidence="2" key="1">
    <citation type="submission" date="2013-09" db="EMBL/GenBank/DDBJ databases">
        <title>Corchorus olitorius genome sequencing.</title>
        <authorList>
            <person name="Alam M."/>
            <person name="Haque M.S."/>
            <person name="Islam M.S."/>
            <person name="Emdad E.M."/>
            <person name="Islam M.M."/>
            <person name="Ahmed B."/>
            <person name="Halim A."/>
            <person name="Hossen Q.M.M."/>
            <person name="Hossain M.Z."/>
            <person name="Ahmed R."/>
            <person name="Khan M.M."/>
            <person name="Islam R."/>
            <person name="Rashid M.M."/>
            <person name="Khan S.A."/>
            <person name="Rahman M.S."/>
            <person name="Alam M."/>
            <person name="Yahiya A.S."/>
            <person name="Khan M.S."/>
            <person name="Azam M.S."/>
            <person name="Haque T."/>
            <person name="Lashkar M.Z.H."/>
            <person name="Akhand A.I."/>
            <person name="Morshed G."/>
            <person name="Roy S."/>
            <person name="Uddin K.S."/>
            <person name="Rabeya T."/>
            <person name="Hossain A.S."/>
            <person name="Chowdhury A."/>
            <person name="Snigdha A.R."/>
            <person name="Mortoza M.S."/>
            <person name="Matin S.A."/>
            <person name="Hoque S.M.E."/>
            <person name="Islam M.K."/>
            <person name="Roy D.K."/>
            <person name="Haider R."/>
            <person name="Moosa M.M."/>
            <person name="Elias S.M."/>
            <person name="Hasan A.M."/>
            <person name="Jahan S."/>
            <person name="Shafiuddin M."/>
            <person name="Mahmood N."/>
            <person name="Shommy N.S."/>
        </authorList>
    </citation>
    <scope>NUCLEOTIDE SEQUENCE [LARGE SCALE GENOMIC DNA]</scope>
    <source>
        <strain evidence="2">cv. O-4</strain>
    </source>
</reference>
<keyword evidence="2" id="KW-1185">Reference proteome</keyword>
<dbReference type="AlphaFoldDB" id="A0A1R3IWC2"/>
<comment type="caution">
    <text evidence="1">The sequence shown here is derived from an EMBL/GenBank/DDBJ whole genome shotgun (WGS) entry which is preliminary data.</text>
</comment>
<protein>
    <submittedName>
        <fullName evidence="1">Uncharacterized protein</fullName>
    </submittedName>
</protein>
<sequence>MERGTKKPFFRSNFHTIVNELRPDFIVIKEI</sequence>
<organism evidence="1 2">
    <name type="scientific">Corchorus olitorius</name>
    <dbReference type="NCBI Taxonomy" id="93759"/>
    <lineage>
        <taxon>Eukaryota</taxon>
        <taxon>Viridiplantae</taxon>
        <taxon>Streptophyta</taxon>
        <taxon>Embryophyta</taxon>
        <taxon>Tracheophyta</taxon>
        <taxon>Spermatophyta</taxon>
        <taxon>Magnoliopsida</taxon>
        <taxon>eudicotyledons</taxon>
        <taxon>Gunneridae</taxon>
        <taxon>Pentapetalae</taxon>
        <taxon>rosids</taxon>
        <taxon>malvids</taxon>
        <taxon>Malvales</taxon>
        <taxon>Malvaceae</taxon>
        <taxon>Grewioideae</taxon>
        <taxon>Apeibeae</taxon>
        <taxon>Corchorus</taxon>
    </lineage>
</organism>
<accession>A0A1R3IWC2</accession>
<evidence type="ECO:0000313" key="2">
    <source>
        <dbReference type="Proteomes" id="UP000187203"/>
    </source>
</evidence>